<dbReference type="GO" id="GO:0044231">
    <property type="term" value="C:host cell presynaptic membrane"/>
    <property type="evidence" value="ECO:0007669"/>
    <property type="project" value="UniProtKB-KW"/>
</dbReference>
<evidence type="ECO:0000313" key="13">
    <source>
        <dbReference type="EMBL" id="KAF8771629.1"/>
    </source>
</evidence>
<evidence type="ECO:0000256" key="2">
    <source>
        <dbReference type="ARBA" id="ARBA00004613"/>
    </source>
</evidence>
<feature type="repeat" description="ANK" evidence="12">
    <location>
        <begin position="342"/>
        <end position="374"/>
    </location>
</feature>
<feature type="repeat" description="ANK" evidence="12">
    <location>
        <begin position="376"/>
        <end position="408"/>
    </location>
</feature>
<feature type="repeat" description="ANK" evidence="12">
    <location>
        <begin position="309"/>
        <end position="341"/>
    </location>
</feature>
<comment type="subcellular location">
    <subcellularLocation>
        <location evidence="2">Secreted</location>
    </subcellularLocation>
    <subcellularLocation>
        <location evidence="1">Target cell membrane</location>
    </subcellularLocation>
</comment>
<keyword evidence="11" id="KW-0472">Membrane</keyword>
<keyword evidence="8" id="KW-0677">Repeat</keyword>
<evidence type="ECO:0000256" key="8">
    <source>
        <dbReference type="ARBA" id="ARBA00022737"/>
    </source>
</evidence>
<dbReference type="GO" id="GO:0090729">
    <property type="term" value="F:toxin activity"/>
    <property type="evidence" value="ECO:0007669"/>
    <property type="project" value="UniProtKB-KW"/>
</dbReference>
<keyword evidence="7" id="KW-0528">Neurotoxin</keyword>
<reference evidence="13" key="2">
    <citation type="submission" date="2020-06" db="EMBL/GenBank/DDBJ databases">
        <authorList>
            <person name="Sheffer M."/>
        </authorList>
    </citation>
    <scope>NUCLEOTIDE SEQUENCE</scope>
</reference>
<dbReference type="Gene3D" id="1.25.40.20">
    <property type="entry name" value="Ankyrin repeat-containing domain"/>
    <property type="match status" value="4"/>
</dbReference>
<dbReference type="Pfam" id="PF12796">
    <property type="entry name" value="Ank_2"/>
    <property type="match status" value="4"/>
</dbReference>
<keyword evidence="5" id="KW-1052">Target cell membrane</keyword>
<dbReference type="Pfam" id="PF13637">
    <property type="entry name" value="Ank_4"/>
    <property type="match status" value="1"/>
</dbReference>
<keyword evidence="10 12" id="KW-0040">ANK repeat</keyword>
<feature type="repeat" description="ANK" evidence="12">
    <location>
        <begin position="242"/>
        <end position="274"/>
    </location>
</feature>
<evidence type="ECO:0000256" key="9">
    <source>
        <dbReference type="ARBA" id="ARBA00023028"/>
    </source>
</evidence>
<dbReference type="AlphaFoldDB" id="A0A8T0EFI7"/>
<feature type="repeat" description="ANK" evidence="12">
    <location>
        <begin position="616"/>
        <end position="664"/>
    </location>
</feature>
<feature type="repeat" description="ANK" evidence="12">
    <location>
        <begin position="520"/>
        <end position="552"/>
    </location>
</feature>
<keyword evidence="6" id="KW-0800">Toxin</keyword>
<keyword evidence="14" id="KW-1185">Reference proteome</keyword>
<evidence type="ECO:0000256" key="6">
    <source>
        <dbReference type="ARBA" id="ARBA00022656"/>
    </source>
</evidence>
<organism evidence="13 14">
    <name type="scientific">Argiope bruennichi</name>
    <name type="common">Wasp spider</name>
    <name type="synonym">Aranea bruennichi</name>
    <dbReference type="NCBI Taxonomy" id="94029"/>
    <lineage>
        <taxon>Eukaryota</taxon>
        <taxon>Metazoa</taxon>
        <taxon>Ecdysozoa</taxon>
        <taxon>Arthropoda</taxon>
        <taxon>Chelicerata</taxon>
        <taxon>Arachnida</taxon>
        <taxon>Araneae</taxon>
        <taxon>Araneomorphae</taxon>
        <taxon>Entelegynae</taxon>
        <taxon>Araneoidea</taxon>
        <taxon>Araneidae</taxon>
        <taxon>Argiope</taxon>
    </lineage>
</organism>
<keyword evidence="3" id="KW-0268">Exocytosis</keyword>
<dbReference type="InterPro" id="IPR050889">
    <property type="entry name" value="Dendritic_Spine_Reg/Scaffold"/>
</dbReference>
<evidence type="ECO:0000256" key="3">
    <source>
        <dbReference type="ARBA" id="ARBA00022483"/>
    </source>
</evidence>
<dbReference type="InterPro" id="IPR002110">
    <property type="entry name" value="Ankyrin_rpt"/>
</dbReference>
<evidence type="ECO:0000256" key="7">
    <source>
        <dbReference type="ARBA" id="ARBA00022699"/>
    </source>
</evidence>
<dbReference type="SUPFAM" id="SSF48403">
    <property type="entry name" value="Ankyrin repeat"/>
    <property type="match status" value="2"/>
</dbReference>
<keyword evidence="11" id="KW-1053">Target membrane</keyword>
<dbReference type="InterPro" id="IPR036770">
    <property type="entry name" value="Ankyrin_rpt-contain_sf"/>
</dbReference>
<feature type="repeat" description="ANK" evidence="12">
    <location>
        <begin position="553"/>
        <end position="585"/>
    </location>
</feature>
<keyword evidence="4" id="KW-0964">Secreted</keyword>
<evidence type="ECO:0000256" key="5">
    <source>
        <dbReference type="ARBA" id="ARBA00022537"/>
    </source>
</evidence>
<dbReference type="PROSITE" id="PS50297">
    <property type="entry name" value="ANK_REP_REGION"/>
    <property type="match status" value="11"/>
</dbReference>
<feature type="repeat" description="ANK" evidence="12">
    <location>
        <begin position="409"/>
        <end position="435"/>
    </location>
</feature>
<dbReference type="Proteomes" id="UP000807504">
    <property type="component" value="Unassembled WGS sequence"/>
</dbReference>
<comment type="caution">
    <text evidence="13">The sequence shown here is derived from an EMBL/GenBank/DDBJ whole genome shotgun (WGS) entry which is preliminary data.</text>
</comment>
<dbReference type="EMBL" id="JABXBU010002228">
    <property type="protein sequence ID" value="KAF8771629.1"/>
    <property type="molecule type" value="Genomic_DNA"/>
</dbReference>
<accession>A0A8T0EFI7</accession>
<sequence length="771" mass="86560">MIHTEDEYYSSSTMMRDIYNFHKKLESLTQQMDLKSFSDDLYIICQSISTQMLLEFGARSEALEKALFDIVDFVKFRMGNIKWIKEFKHMIHSKKVKPYTFAKNVYTLKPDFAKQLPLKISLLRSVLKNHNLESVSSEKLQRCSKNLELQTLIEMLVLDILSVIEGLPNQLNHIIEVKDILQEKLGKKVQNDPIKSKKSSDIDLSVMKKQKQFFIALAVGLNKKEVTDYISEGVDIYGRDLNSNTALHFAAKSPNPEILKFLLTFNLDVNAKNDNHQTVLHVAANSGRESIVKYLIEEMKMPVDGKDINGKTPLSIASKKGHKDVVTILLEHKADMYLKDVFGYAPLHYAVLENHFNVVTVLLENETDVDANQTFYGFTALHLAASMGHLNLVNCLLEKKVDVNFKSDMDYVPLHFAASGGHFEVAKLLLKNGANDGNIAASKLLLEKGATVANPSENAASPLEVAAYFGHLELVKELLNDAGENSKILALMRAASRGHLAVVELLLDSGVDIKARSHHVDSTALHFAAEKGHLGTVKLLLDREAEINAQDGNGDTALHLSSRKEHKEVVRLLIKRKADILIHDKTDTFPLEIIVKKGMTDLLIKEKIVVDFSYTNDISPFHFAAYYGDINFVKYCVDNGFSENNRKILELLIKRGADLSTEKERSLFLSAVTNGHEDIVDFFLSRNPNILTANANKDEYPLHRAVIFGHVSVVKKMLDKGKKDEMNLMDKNFKTPLLIAVEKDHCEVAQLLVSKGADPNISSKDGNFPFC</sequence>
<dbReference type="PANTHER" id="PTHR24166:SF48">
    <property type="entry name" value="PROTEIN VAPYRIN"/>
    <property type="match status" value="1"/>
</dbReference>
<dbReference type="PROSITE" id="PS50088">
    <property type="entry name" value="ANK_REPEAT"/>
    <property type="match status" value="12"/>
</dbReference>
<protein>
    <submittedName>
        <fullName evidence="13">Ankyrin-3 like protein</fullName>
    </submittedName>
</protein>
<feature type="repeat" description="ANK" evidence="12">
    <location>
        <begin position="486"/>
        <end position="518"/>
    </location>
</feature>
<keyword evidence="9" id="KW-0638">Presynaptic neurotoxin</keyword>
<dbReference type="GO" id="GO:0005576">
    <property type="term" value="C:extracellular region"/>
    <property type="evidence" value="ECO:0007669"/>
    <property type="project" value="UniProtKB-SubCell"/>
</dbReference>
<evidence type="ECO:0000313" key="14">
    <source>
        <dbReference type="Proteomes" id="UP000807504"/>
    </source>
</evidence>
<dbReference type="GO" id="GO:0044218">
    <property type="term" value="C:other organism cell membrane"/>
    <property type="evidence" value="ECO:0007669"/>
    <property type="project" value="UniProtKB-KW"/>
</dbReference>
<dbReference type="PANTHER" id="PTHR24166">
    <property type="entry name" value="ROLLING PEBBLES, ISOFORM B"/>
    <property type="match status" value="1"/>
</dbReference>
<gene>
    <name evidence="13" type="ORF">HNY73_019013</name>
</gene>
<evidence type="ECO:0000256" key="10">
    <source>
        <dbReference type="ARBA" id="ARBA00023043"/>
    </source>
</evidence>
<evidence type="ECO:0000256" key="11">
    <source>
        <dbReference type="ARBA" id="ARBA00023298"/>
    </source>
</evidence>
<feature type="repeat" description="ANK" evidence="12">
    <location>
        <begin position="732"/>
        <end position="764"/>
    </location>
</feature>
<evidence type="ECO:0000256" key="4">
    <source>
        <dbReference type="ARBA" id="ARBA00022525"/>
    </source>
</evidence>
<dbReference type="GO" id="GO:0006887">
    <property type="term" value="P:exocytosis"/>
    <property type="evidence" value="ECO:0007669"/>
    <property type="project" value="UniProtKB-KW"/>
</dbReference>
<reference evidence="13" key="1">
    <citation type="journal article" date="2020" name="bioRxiv">
        <title>Chromosome-level reference genome of the European wasp spider Argiope bruennichi: a resource for studies on range expansion and evolutionary adaptation.</title>
        <authorList>
            <person name="Sheffer M.M."/>
            <person name="Hoppe A."/>
            <person name="Krehenwinkel H."/>
            <person name="Uhl G."/>
            <person name="Kuss A.W."/>
            <person name="Jensen L."/>
            <person name="Jensen C."/>
            <person name="Gillespie R.G."/>
            <person name="Hoff K.J."/>
            <person name="Prost S."/>
        </authorList>
    </citation>
    <scope>NUCLEOTIDE SEQUENCE</scope>
</reference>
<dbReference type="SMART" id="SM00248">
    <property type="entry name" value="ANK"/>
    <property type="match status" value="14"/>
</dbReference>
<proteinExistence type="predicted"/>
<feature type="repeat" description="ANK" evidence="12">
    <location>
        <begin position="697"/>
        <end position="721"/>
    </location>
</feature>
<evidence type="ECO:0000256" key="12">
    <source>
        <dbReference type="PROSITE-ProRule" id="PRU00023"/>
    </source>
</evidence>
<feature type="repeat" description="ANK" evidence="12">
    <location>
        <begin position="275"/>
        <end position="297"/>
    </location>
</feature>
<evidence type="ECO:0000256" key="1">
    <source>
        <dbReference type="ARBA" id="ARBA00004175"/>
    </source>
</evidence>
<name>A0A8T0EFI7_ARGBR</name>
<dbReference type="PRINTS" id="PR01415">
    <property type="entry name" value="ANKYRIN"/>
</dbReference>